<organism evidence="1">
    <name type="scientific">Myoviridae sp. ctjhW4</name>
    <dbReference type="NCBI Taxonomy" id="2825162"/>
    <lineage>
        <taxon>Viruses</taxon>
        <taxon>Duplodnaviria</taxon>
        <taxon>Heunggongvirae</taxon>
        <taxon>Uroviricota</taxon>
        <taxon>Caudoviricetes</taxon>
    </lineage>
</organism>
<evidence type="ECO:0000313" key="1">
    <source>
        <dbReference type="EMBL" id="DAE09685.1"/>
    </source>
</evidence>
<protein>
    <submittedName>
        <fullName evidence="1">Uncharacterized protein</fullName>
    </submittedName>
</protein>
<reference evidence="1" key="1">
    <citation type="journal article" date="2021" name="Proc. Natl. Acad. Sci. U.S.A.">
        <title>A Catalog of Tens of Thousands of Viruses from Human Metagenomes Reveals Hidden Associations with Chronic Diseases.</title>
        <authorList>
            <person name="Tisza M.J."/>
            <person name="Buck C.B."/>
        </authorList>
    </citation>
    <scope>NUCLEOTIDE SEQUENCE</scope>
    <source>
        <strain evidence="1">CtjhW4</strain>
    </source>
</reference>
<name>A0A8S5PT37_9CAUD</name>
<accession>A0A8S5PT37</accession>
<sequence>MSSIQLSPKYENLKNDFIVWGTRQSSTTSAKFPICYHLAIDKKPEIDKAGKYMWEITDNNKFIVRYDYNNISSDYKVDSYNARLIGKPCNVWQEELYRRALEG</sequence>
<proteinExistence type="predicted"/>
<dbReference type="EMBL" id="BK015491">
    <property type="protein sequence ID" value="DAE09685.1"/>
    <property type="molecule type" value="Genomic_DNA"/>
</dbReference>